<evidence type="ECO:0000313" key="4">
    <source>
        <dbReference type="Proteomes" id="UP000093355"/>
    </source>
</evidence>
<comment type="caution">
    <text evidence="3">The sequence shown here is derived from an EMBL/GenBank/DDBJ whole genome shotgun (WGS) entry which is preliminary data.</text>
</comment>
<dbReference type="OrthoDB" id="9780848at2"/>
<dbReference type="SUPFAM" id="SSF53474">
    <property type="entry name" value="alpha/beta-Hydrolases"/>
    <property type="match status" value="1"/>
</dbReference>
<evidence type="ECO:0000256" key="2">
    <source>
        <dbReference type="ARBA" id="ARBA00022801"/>
    </source>
</evidence>
<keyword evidence="2" id="KW-0378">Hydrolase</keyword>
<proteinExistence type="inferred from homology"/>
<comment type="similarity">
    <text evidence="1">Belongs to the AB hydrolase superfamily. AB hydrolase 2 family.</text>
</comment>
<gene>
    <name evidence="3" type="ORF">A7J15_04140</name>
</gene>
<dbReference type="AlphaFoldDB" id="A0A1B9NDR1"/>
<dbReference type="Pfam" id="PF02230">
    <property type="entry name" value="Abhydrolase_2"/>
    <property type="match status" value="1"/>
</dbReference>
<evidence type="ECO:0000256" key="1">
    <source>
        <dbReference type="ARBA" id="ARBA00006499"/>
    </source>
</evidence>
<dbReference type="EMBL" id="LXMD01000021">
    <property type="protein sequence ID" value="OCG74728.1"/>
    <property type="molecule type" value="Genomic_DNA"/>
</dbReference>
<dbReference type="Proteomes" id="UP000093355">
    <property type="component" value="Unassembled WGS sequence"/>
</dbReference>
<dbReference type="InterPro" id="IPR003140">
    <property type="entry name" value="PLipase/COase/thioEstase"/>
</dbReference>
<dbReference type="GO" id="GO:0016787">
    <property type="term" value="F:hydrolase activity"/>
    <property type="evidence" value="ECO:0007669"/>
    <property type="project" value="UniProtKB-KW"/>
</dbReference>
<protein>
    <submittedName>
        <fullName evidence="3">Esterase</fullName>
    </submittedName>
</protein>
<dbReference type="InterPro" id="IPR029058">
    <property type="entry name" value="AB_hydrolase_fold"/>
</dbReference>
<reference evidence="3 4" key="1">
    <citation type="submission" date="2016-05" db="EMBL/GenBank/DDBJ databases">
        <authorList>
            <person name="Lavstsen T."/>
            <person name="Jespersen J.S."/>
        </authorList>
    </citation>
    <scope>NUCLEOTIDE SEQUENCE [LARGE SCALE GENOMIC DNA]</scope>
    <source>
        <strain evidence="3 4">YLB-01</strain>
    </source>
</reference>
<dbReference type="PANTHER" id="PTHR10655:SF17">
    <property type="entry name" value="LYSOPHOSPHOLIPASE-LIKE PROTEIN 1"/>
    <property type="match status" value="1"/>
</dbReference>
<organism evidence="3 4">
    <name type="scientific">Microbacterium sediminis</name>
    <dbReference type="NCBI Taxonomy" id="904291"/>
    <lineage>
        <taxon>Bacteria</taxon>
        <taxon>Bacillati</taxon>
        <taxon>Actinomycetota</taxon>
        <taxon>Actinomycetes</taxon>
        <taxon>Micrococcales</taxon>
        <taxon>Microbacteriaceae</taxon>
        <taxon>Microbacterium</taxon>
    </lineage>
</organism>
<dbReference type="Gene3D" id="3.40.50.1820">
    <property type="entry name" value="alpha/beta hydrolase"/>
    <property type="match status" value="1"/>
</dbReference>
<sequence>MSAIPPLDDAAVLWSGERDGRPLLVLLHGYGSDERDLFALVPELPDGFAIASVRAPMEPPWPAPGHAWYALEGEGARDPEAVTQSAARFLEWLDAVGHEGPVGLLGFSQGGAVALQALRLVPDRFAFALNLSGYVAPGALAGDELLAESRPPVFWGRGTADTVIPEALIVHTTDWLPGHADLVGRIYPGLGHAVSPQELADVRVFLGKQLSALAAG</sequence>
<name>A0A1B9NDR1_9MICO</name>
<dbReference type="PANTHER" id="PTHR10655">
    <property type="entry name" value="LYSOPHOSPHOLIPASE-RELATED"/>
    <property type="match status" value="1"/>
</dbReference>
<dbReference type="RefSeq" id="WP_067024930.1">
    <property type="nucleotide sequence ID" value="NZ_CP038256.1"/>
</dbReference>
<dbReference type="InterPro" id="IPR050565">
    <property type="entry name" value="LYPA1-2/EST-like"/>
</dbReference>
<keyword evidence="4" id="KW-1185">Reference proteome</keyword>
<evidence type="ECO:0000313" key="3">
    <source>
        <dbReference type="EMBL" id="OCG74728.1"/>
    </source>
</evidence>
<accession>A0A1B9NDR1</accession>